<keyword evidence="2" id="KW-1185">Reference proteome</keyword>
<reference evidence="1" key="1">
    <citation type="journal article" date="2022" name="bioRxiv">
        <title>Sequencing and chromosome-scale assembly of the giantPleurodeles waltlgenome.</title>
        <authorList>
            <person name="Brown T."/>
            <person name="Elewa A."/>
            <person name="Iarovenko S."/>
            <person name="Subramanian E."/>
            <person name="Araus A.J."/>
            <person name="Petzold A."/>
            <person name="Susuki M."/>
            <person name="Suzuki K.-i.T."/>
            <person name="Hayashi T."/>
            <person name="Toyoda A."/>
            <person name="Oliveira C."/>
            <person name="Osipova E."/>
            <person name="Leigh N.D."/>
            <person name="Simon A."/>
            <person name="Yun M.H."/>
        </authorList>
    </citation>
    <scope>NUCLEOTIDE SEQUENCE</scope>
    <source>
        <strain evidence="1">20211129_DDA</strain>
        <tissue evidence="1">Liver</tissue>
    </source>
</reference>
<dbReference type="EMBL" id="JANPWB010000014">
    <property type="protein sequence ID" value="KAJ1097551.1"/>
    <property type="molecule type" value="Genomic_DNA"/>
</dbReference>
<protein>
    <submittedName>
        <fullName evidence="1">Uncharacterized protein</fullName>
    </submittedName>
</protein>
<proteinExistence type="predicted"/>
<comment type="caution">
    <text evidence="1">The sequence shown here is derived from an EMBL/GenBank/DDBJ whole genome shotgun (WGS) entry which is preliminary data.</text>
</comment>
<organism evidence="1 2">
    <name type="scientific">Pleurodeles waltl</name>
    <name type="common">Iberian ribbed newt</name>
    <dbReference type="NCBI Taxonomy" id="8319"/>
    <lineage>
        <taxon>Eukaryota</taxon>
        <taxon>Metazoa</taxon>
        <taxon>Chordata</taxon>
        <taxon>Craniata</taxon>
        <taxon>Vertebrata</taxon>
        <taxon>Euteleostomi</taxon>
        <taxon>Amphibia</taxon>
        <taxon>Batrachia</taxon>
        <taxon>Caudata</taxon>
        <taxon>Salamandroidea</taxon>
        <taxon>Salamandridae</taxon>
        <taxon>Pleurodelinae</taxon>
        <taxon>Pleurodeles</taxon>
    </lineage>
</organism>
<accession>A0AAV7M192</accession>
<evidence type="ECO:0000313" key="1">
    <source>
        <dbReference type="EMBL" id="KAJ1097551.1"/>
    </source>
</evidence>
<name>A0AAV7M192_PLEWA</name>
<dbReference type="AlphaFoldDB" id="A0AAV7M192"/>
<dbReference type="Proteomes" id="UP001066276">
    <property type="component" value="Chromosome 10"/>
</dbReference>
<evidence type="ECO:0000313" key="2">
    <source>
        <dbReference type="Proteomes" id="UP001066276"/>
    </source>
</evidence>
<gene>
    <name evidence="1" type="ORF">NDU88_002669</name>
</gene>
<sequence length="111" mass="11660">MEAKGDLMRARDQGAAGIWGCRDPLPPGSYTEGSMPYCGRTAELGRQEAEPCLGPMVPLRLGSWGAALLLGRGEEEIPVGGVTWGSTCWINRAGSPAGEAVQAWGSTRGQE</sequence>